<keyword evidence="2" id="KW-0479">Metal-binding</keyword>
<protein>
    <recommendedName>
        <fullName evidence="5">Phosphofructokinase domain-containing protein</fullName>
    </recommendedName>
</protein>
<dbReference type="GO" id="GO:0046872">
    <property type="term" value="F:metal ion binding"/>
    <property type="evidence" value="ECO:0007669"/>
    <property type="project" value="UniProtKB-KW"/>
</dbReference>
<sequence length="261" mass="28405">MSLSRWHSSHGQHSSPRWHGLGFHRSGFDQDKIINLLTTHGRSQLYLNSGEGIHRDANKLSEECRHRKQAVTVNGVPKNIDNNVDALDQIFGLEAAVEEAQCAIRSASKEARCLPTGIGVAKLGIGVAKLGIGVAKLGIGVAKLGIGVAKLGIGVAKLEIRRCLAKLIMWLEKRGYDVVVVAESAGEALLRSSVKAEAVGKKKLPLISAFQKDRIQTHFAEKRKDCGDDERDLERVAEGSIAQTLADRGRQQAAYNNKYIL</sequence>
<dbReference type="Pfam" id="PF00365">
    <property type="entry name" value="PFK"/>
    <property type="match status" value="1"/>
</dbReference>
<evidence type="ECO:0000256" key="1">
    <source>
        <dbReference type="ARBA" id="ARBA00022679"/>
    </source>
</evidence>
<reference evidence="6" key="1">
    <citation type="submission" date="2022-12" db="EMBL/GenBank/DDBJ databases">
        <authorList>
            <person name="Webb A."/>
        </authorList>
    </citation>
    <scope>NUCLEOTIDE SEQUENCE</scope>
    <source>
        <strain evidence="6">Hp1</strain>
    </source>
</reference>
<gene>
    <name evidence="6" type="ORF">HBR001_LOCUS3398</name>
</gene>
<name>A0AAV0TN11_HYABA</name>
<dbReference type="GO" id="GO:0003872">
    <property type="term" value="F:6-phosphofructokinase activity"/>
    <property type="evidence" value="ECO:0007669"/>
    <property type="project" value="InterPro"/>
</dbReference>
<keyword evidence="7" id="KW-1185">Reference proteome</keyword>
<dbReference type="InterPro" id="IPR035966">
    <property type="entry name" value="PKF_sf"/>
</dbReference>
<dbReference type="Gene3D" id="3.40.50.450">
    <property type="match status" value="1"/>
</dbReference>
<dbReference type="Proteomes" id="UP001162031">
    <property type="component" value="Unassembled WGS sequence"/>
</dbReference>
<accession>A0AAV0TN11</accession>
<dbReference type="SUPFAM" id="SSF53784">
    <property type="entry name" value="Phosphofructokinase"/>
    <property type="match status" value="1"/>
</dbReference>
<dbReference type="PANTHER" id="PTHR45770">
    <property type="entry name" value="ATP-DEPENDENT 6-PHOSPHOFRUCTOKINASE 1"/>
    <property type="match status" value="1"/>
</dbReference>
<proteinExistence type="predicted"/>
<dbReference type="InterPro" id="IPR000023">
    <property type="entry name" value="Phosphofructokinase_dom"/>
</dbReference>
<dbReference type="Gene3D" id="3.40.50.460">
    <property type="entry name" value="Phosphofructokinase domain"/>
    <property type="match status" value="1"/>
</dbReference>
<evidence type="ECO:0000256" key="2">
    <source>
        <dbReference type="ARBA" id="ARBA00022723"/>
    </source>
</evidence>
<evidence type="ECO:0000256" key="3">
    <source>
        <dbReference type="ARBA" id="ARBA00022777"/>
    </source>
</evidence>
<keyword evidence="4" id="KW-0460">Magnesium</keyword>
<feature type="domain" description="Phosphofructokinase" evidence="5">
    <location>
        <begin position="29"/>
        <end position="112"/>
    </location>
</feature>
<evidence type="ECO:0000256" key="4">
    <source>
        <dbReference type="ARBA" id="ARBA00022842"/>
    </source>
</evidence>
<evidence type="ECO:0000313" key="6">
    <source>
        <dbReference type="EMBL" id="CAI5724592.1"/>
    </source>
</evidence>
<comment type="caution">
    <text evidence="6">The sequence shown here is derived from an EMBL/GenBank/DDBJ whole genome shotgun (WGS) entry which is preliminary data.</text>
</comment>
<evidence type="ECO:0000313" key="7">
    <source>
        <dbReference type="Proteomes" id="UP001162031"/>
    </source>
</evidence>
<dbReference type="AlphaFoldDB" id="A0AAV0TN11"/>
<dbReference type="EMBL" id="CANTFL010000560">
    <property type="protein sequence ID" value="CAI5724592.1"/>
    <property type="molecule type" value="Genomic_DNA"/>
</dbReference>
<organism evidence="6 7">
    <name type="scientific">Hyaloperonospora brassicae</name>
    <name type="common">Brassica downy mildew</name>
    <name type="synonym">Peronospora brassicae</name>
    <dbReference type="NCBI Taxonomy" id="162125"/>
    <lineage>
        <taxon>Eukaryota</taxon>
        <taxon>Sar</taxon>
        <taxon>Stramenopiles</taxon>
        <taxon>Oomycota</taxon>
        <taxon>Peronosporomycetes</taxon>
        <taxon>Peronosporales</taxon>
        <taxon>Peronosporaceae</taxon>
        <taxon>Hyaloperonospora</taxon>
    </lineage>
</organism>
<keyword evidence="1" id="KW-0808">Transferase</keyword>
<evidence type="ECO:0000259" key="5">
    <source>
        <dbReference type="Pfam" id="PF00365"/>
    </source>
</evidence>
<keyword evidence="3" id="KW-0418">Kinase</keyword>
<dbReference type="InterPro" id="IPR050929">
    <property type="entry name" value="PFKA"/>
</dbReference>